<dbReference type="PANTHER" id="PTHR23074">
    <property type="entry name" value="AAA DOMAIN-CONTAINING"/>
    <property type="match status" value="1"/>
</dbReference>
<dbReference type="GO" id="GO:0005524">
    <property type="term" value="F:ATP binding"/>
    <property type="evidence" value="ECO:0007669"/>
    <property type="project" value="UniProtKB-KW"/>
</dbReference>
<comment type="catalytic activity">
    <reaction evidence="8">
        <text>n ATP + n H2O + a microtubule = n ADP + n phosphate + (n+1) alpha/beta tubulin heterodimers.</text>
        <dbReference type="EC" id="5.6.1.1"/>
    </reaction>
</comment>
<dbReference type="InterPro" id="IPR027497">
    <property type="entry name" value="Katanin_p60_AL2"/>
</dbReference>
<feature type="domain" description="AAA+ ATPase" evidence="10">
    <location>
        <begin position="214"/>
        <end position="349"/>
    </location>
</feature>
<dbReference type="Pfam" id="PF17862">
    <property type="entry name" value="AAA_lid_3"/>
    <property type="match status" value="1"/>
</dbReference>
<dbReference type="Proteomes" id="UP001162131">
    <property type="component" value="Unassembled WGS sequence"/>
</dbReference>
<comment type="subcellular location">
    <subcellularLocation>
        <location evidence="1 8">Cytoplasm</location>
        <location evidence="1 8">Cytoskeleton</location>
        <location evidence="1 8">Spindle pole</location>
    </subcellularLocation>
    <subcellularLocation>
        <location evidence="8">Cytoplasm</location>
        <location evidence="8">Cytoskeleton</location>
    </subcellularLocation>
    <subcellularLocation>
        <location evidence="8">Cytoplasm</location>
    </subcellularLocation>
    <subcellularLocation>
        <location evidence="8">Cytoplasm</location>
        <location evidence="8">Cytoskeleton</location>
        <location evidence="8">Spindle</location>
    </subcellularLocation>
    <text evidence="8">Localizes within the cytoplasm, partially overlapping with microtubules in interphase and to the mitotic spindle and spindle poles during mitosis.</text>
</comment>
<gene>
    <name evidence="8" type="primary">KATNAL2</name>
    <name evidence="11" type="ORF">BSTOLATCC_MIC31817</name>
</gene>
<sequence>MASLTRGRTDDAKKEQEQRRILLTLCARYIQSAGYPEASAKLIHDSGISLEKFDVADNIDLAIIVKEYEEYYQIKYNKPPKFIKKLDFVEEKKISRPLPQRNKTGVTSKNSNREPSSDSRNESLELSGKAITKPQEPEVESNNDFYENRLLKPLPDYSAEYKDLATSIYRDICQYNPNVNFSDIIGLAEAKRLLKEAVLMPMKYPHLFTGLLEPWKGILLFGPPGTGKTMLAKAVASECRTTFFNISASSIVSKWRGDSEKLVRVLFELARYYEPSTIFIDEIDSIMSQRDSGDHEGSRRMKTELLVQLDGLVKTKERIFLLAASNLPWDLDSALLRRLEKRILVPLPTLEAREQLLLSLVPPNKSQGVDYGEFARRIEGYSGSDIKLLCKEAAMKPIRRLMGVIEIMDENVTMNWHKPADPSSIPTPGPVTSRDFDDALETTKISSSLPLQAYEKWYSEYGST</sequence>
<dbReference type="PROSITE" id="PS50896">
    <property type="entry name" value="LISH"/>
    <property type="match status" value="1"/>
</dbReference>
<dbReference type="Gene3D" id="1.10.8.60">
    <property type="match status" value="1"/>
</dbReference>
<evidence type="ECO:0000256" key="3">
    <source>
        <dbReference type="ARBA" id="ARBA00022701"/>
    </source>
</evidence>
<dbReference type="SUPFAM" id="SSF52540">
    <property type="entry name" value="P-loop containing nucleoside triphosphate hydrolases"/>
    <property type="match status" value="1"/>
</dbReference>
<dbReference type="Gene3D" id="3.40.50.300">
    <property type="entry name" value="P-loop containing nucleotide triphosphate hydrolases"/>
    <property type="match status" value="1"/>
</dbReference>
<dbReference type="InterPro" id="IPR027417">
    <property type="entry name" value="P-loop_NTPase"/>
</dbReference>
<evidence type="ECO:0000313" key="11">
    <source>
        <dbReference type="EMBL" id="CAG9322699.1"/>
    </source>
</evidence>
<evidence type="ECO:0000256" key="4">
    <source>
        <dbReference type="ARBA" id="ARBA00022741"/>
    </source>
</evidence>
<dbReference type="InterPro" id="IPR003959">
    <property type="entry name" value="ATPase_AAA_core"/>
</dbReference>
<reference evidence="11" key="1">
    <citation type="submission" date="2021-09" db="EMBL/GenBank/DDBJ databases">
        <authorList>
            <consortium name="AG Swart"/>
            <person name="Singh M."/>
            <person name="Singh A."/>
            <person name="Seah K."/>
            <person name="Emmerich C."/>
        </authorList>
    </citation>
    <scope>NUCLEOTIDE SEQUENCE</scope>
    <source>
        <strain evidence="11">ATCC30299</strain>
    </source>
</reference>
<accession>A0AAU9JGM9</accession>
<keyword evidence="7 8" id="KW-0413">Isomerase</keyword>
<dbReference type="EC" id="5.6.1.1" evidence="8"/>
<evidence type="ECO:0000313" key="12">
    <source>
        <dbReference type="Proteomes" id="UP001162131"/>
    </source>
</evidence>
<protein>
    <recommendedName>
        <fullName evidence="8">Katanin p60 ATPase-containing subunit A-like 2</fullName>
        <shortName evidence="8">Katanin p60 subunit A-like 2</shortName>
        <ecNumber evidence="8">5.6.1.1</ecNumber>
    </recommendedName>
    <alternativeName>
        <fullName evidence="8">p60 katanin-like 2</fullName>
    </alternativeName>
</protein>
<evidence type="ECO:0000256" key="8">
    <source>
        <dbReference type="HAMAP-Rule" id="MF_03025"/>
    </source>
</evidence>
<feature type="compositionally biased region" description="Polar residues" evidence="9">
    <location>
        <begin position="101"/>
        <end position="110"/>
    </location>
</feature>
<dbReference type="GO" id="GO:0051013">
    <property type="term" value="P:microtubule severing"/>
    <property type="evidence" value="ECO:0007669"/>
    <property type="project" value="UniProtKB-UniRule"/>
</dbReference>
<dbReference type="GO" id="GO:0000922">
    <property type="term" value="C:spindle pole"/>
    <property type="evidence" value="ECO:0007669"/>
    <property type="project" value="UniProtKB-SubCell"/>
</dbReference>
<keyword evidence="5 8" id="KW-0067">ATP-binding</keyword>
<keyword evidence="6 8" id="KW-0206">Cytoskeleton</keyword>
<dbReference type="PROSITE" id="PS00674">
    <property type="entry name" value="AAA"/>
    <property type="match status" value="1"/>
</dbReference>
<dbReference type="GO" id="GO:0005874">
    <property type="term" value="C:microtubule"/>
    <property type="evidence" value="ECO:0007669"/>
    <property type="project" value="UniProtKB-KW"/>
</dbReference>
<dbReference type="CDD" id="cd19509">
    <property type="entry name" value="RecA-like_VPS4-like"/>
    <property type="match status" value="1"/>
</dbReference>
<dbReference type="AlphaFoldDB" id="A0AAU9JGM9"/>
<dbReference type="Pfam" id="PF00004">
    <property type="entry name" value="AAA"/>
    <property type="match status" value="1"/>
</dbReference>
<proteinExistence type="inferred from homology"/>
<comment type="similarity">
    <text evidence="8">Belongs to the AAA ATPase family. Katanin p60 subunit A1 subfamily. A-like 2 sub-subfamily.</text>
</comment>
<dbReference type="InterPro" id="IPR003593">
    <property type="entry name" value="AAA+_ATPase"/>
</dbReference>
<dbReference type="PANTHER" id="PTHR23074:SF78">
    <property type="entry name" value="KATANIN P60 ATPASE-CONTAINING SUBUNIT A-LIKE 2"/>
    <property type="match status" value="1"/>
</dbReference>
<keyword evidence="12" id="KW-1185">Reference proteome</keyword>
<evidence type="ECO:0000256" key="6">
    <source>
        <dbReference type="ARBA" id="ARBA00023212"/>
    </source>
</evidence>
<dbReference type="InterPro" id="IPR050304">
    <property type="entry name" value="MT-severing_AAA_ATPase"/>
</dbReference>
<evidence type="ECO:0000256" key="2">
    <source>
        <dbReference type="ARBA" id="ARBA00022490"/>
    </source>
</evidence>
<dbReference type="InterPro" id="IPR006594">
    <property type="entry name" value="LisH"/>
</dbReference>
<dbReference type="InterPro" id="IPR003960">
    <property type="entry name" value="ATPase_AAA_CS"/>
</dbReference>
<keyword evidence="4 8" id="KW-0547">Nucleotide-binding</keyword>
<name>A0AAU9JGM9_9CILI</name>
<keyword evidence="2 8" id="KW-0963">Cytoplasm</keyword>
<evidence type="ECO:0000256" key="5">
    <source>
        <dbReference type="ARBA" id="ARBA00022840"/>
    </source>
</evidence>
<keyword evidence="3 8" id="KW-0493">Microtubule</keyword>
<feature type="compositionally biased region" description="Basic and acidic residues" evidence="9">
    <location>
        <begin position="111"/>
        <end position="123"/>
    </location>
</feature>
<evidence type="ECO:0000256" key="1">
    <source>
        <dbReference type="ARBA" id="ARBA00004647"/>
    </source>
</evidence>
<dbReference type="EMBL" id="CAJZBQ010000032">
    <property type="protein sequence ID" value="CAG9322699.1"/>
    <property type="molecule type" value="Genomic_DNA"/>
</dbReference>
<evidence type="ECO:0000256" key="9">
    <source>
        <dbReference type="SAM" id="MobiDB-lite"/>
    </source>
</evidence>
<dbReference type="SMART" id="SM00382">
    <property type="entry name" value="AAA"/>
    <property type="match status" value="1"/>
</dbReference>
<feature type="region of interest" description="Disordered" evidence="9">
    <location>
        <begin position="97"/>
        <end position="144"/>
    </location>
</feature>
<feature type="binding site" evidence="8">
    <location>
        <begin position="222"/>
        <end position="229"/>
    </location>
    <ligand>
        <name>ATP</name>
        <dbReference type="ChEBI" id="CHEBI:30616"/>
    </ligand>
</feature>
<dbReference type="GO" id="GO:0008568">
    <property type="term" value="F:microtubule severing ATPase activity"/>
    <property type="evidence" value="ECO:0007669"/>
    <property type="project" value="UniProtKB-EC"/>
</dbReference>
<comment type="caution">
    <text evidence="11">The sequence shown here is derived from an EMBL/GenBank/DDBJ whole genome shotgun (WGS) entry which is preliminary data.</text>
</comment>
<evidence type="ECO:0000256" key="7">
    <source>
        <dbReference type="ARBA" id="ARBA00023235"/>
    </source>
</evidence>
<dbReference type="GO" id="GO:0005737">
    <property type="term" value="C:cytoplasm"/>
    <property type="evidence" value="ECO:0007669"/>
    <property type="project" value="UniProtKB-SubCell"/>
</dbReference>
<dbReference type="GO" id="GO:0008017">
    <property type="term" value="F:microtubule binding"/>
    <property type="evidence" value="ECO:0007669"/>
    <property type="project" value="UniProtKB-UniRule"/>
</dbReference>
<dbReference type="FunFam" id="3.40.50.300:FF:000159">
    <property type="entry name" value="Katanin p60 ATPase-containing subunit A1"/>
    <property type="match status" value="1"/>
</dbReference>
<dbReference type="InterPro" id="IPR041569">
    <property type="entry name" value="AAA_lid_3"/>
</dbReference>
<organism evidence="11 12">
    <name type="scientific">Blepharisma stoltei</name>
    <dbReference type="NCBI Taxonomy" id="1481888"/>
    <lineage>
        <taxon>Eukaryota</taxon>
        <taxon>Sar</taxon>
        <taxon>Alveolata</taxon>
        <taxon>Ciliophora</taxon>
        <taxon>Postciliodesmatophora</taxon>
        <taxon>Heterotrichea</taxon>
        <taxon>Heterotrichida</taxon>
        <taxon>Blepharismidae</taxon>
        <taxon>Blepharisma</taxon>
    </lineage>
</organism>
<dbReference type="HAMAP" id="MF_03025">
    <property type="entry name" value="Katanin_p60_AL2"/>
    <property type="match status" value="1"/>
</dbReference>
<comment type="function">
    <text evidence="8">Severs microtubules in vitro in an ATP-dependent manner. This activity may promote rapid reorganization of cellular microtubule arrays.</text>
</comment>
<evidence type="ECO:0000259" key="10">
    <source>
        <dbReference type="SMART" id="SM00382"/>
    </source>
</evidence>
<dbReference type="GO" id="GO:0016887">
    <property type="term" value="F:ATP hydrolysis activity"/>
    <property type="evidence" value="ECO:0007669"/>
    <property type="project" value="InterPro"/>
</dbReference>